<keyword evidence="2" id="KW-1133">Transmembrane helix</keyword>
<dbReference type="RefSeq" id="WP_242936937.1">
    <property type="nucleotide sequence ID" value="NZ_CP094326.1"/>
</dbReference>
<dbReference type="GO" id="GO:0016301">
    <property type="term" value="F:kinase activity"/>
    <property type="evidence" value="ECO:0007669"/>
    <property type="project" value="UniProtKB-KW"/>
</dbReference>
<dbReference type="EMBL" id="CP094326">
    <property type="protein sequence ID" value="UNY98531.1"/>
    <property type="molecule type" value="Genomic_DNA"/>
</dbReference>
<feature type="coiled-coil region" evidence="1">
    <location>
        <begin position="308"/>
        <end position="345"/>
    </location>
</feature>
<feature type="transmembrane region" description="Helical" evidence="2">
    <location>
        <begin position="285"/>
        <end position="303"/>
    </location>
</feature>
<name>A0ABY3YLK9_9FLAO</name>
<evidence type="ECO:0000313" key="5">
    <source>
        <dbReference type="Proteomes" id="UP000829476"/>
    </source>
</evidence>
<reference evidence="4 5" key="1">
    <citation type="journal article" date="2018" name="Int. J. Syst. Evol. Microbiol.">
        <title>Zhouia spongiae sp. nov., isolated from a marine sponge.</title>
        <authorList>
            <person name="Zhuang L."/>
            <person name="Lin B."/>
            <person name="Qin F."/>
            <person name="Luo L."/>
        </authorList>
    </citation>
    <scope>NUCLEOTIDE SEQUENCE [LARGE SCALE GENOMIC DNA]</scope>
    <source>
        <strain evidence="4 5">HN-Y44</strain>
    </source>
</reference>
<proteinExistence type="predicted"/>
<gene>
    <name evidence="4" type="ORF">MQE36_15805</name>
</gene>
<evidence type="ECO:0000313" key="4">
    <source>
        <dbReference type="EMBL" id="UNY98531.1"/>
    </source>
</evidence>
<protein>
    <submittedName>
        <fullName evidence="4">Histidine kinase</fullName>
    </submittedName>
</protein>
<keyword evidence="2" id="KW-0472">Membrane</keyword>
<sequence length="520" mass="60669">MLKHFTARKRYVAFIFVIIITSIIATFILNSLISDEIDEVRNDIAQRSFYKKREGIKNEFKALQWPLRSAQDIIRDVSGPTAVLHNLSILSSLQRSDSSLVKNWFGLIKNDSLVHIELQDGVTVSPEETGKLVGSHQSDTIQAYVFQTPEHRVIWRQIRHYSKDQLTYFYGYDLDLKVVQKLFWNTDVYSQSYAYVFDEKGTCMLHPNLDLIGTNVYQSTQTLSGDTLLNLGDYNKKIAQSEYLNLDVINYLQPLNLPGGNYYVSINFPKSINEQDIDLIKKYSLIIYILSTVLVLFVFYYFTRALNIDFKEREKLRQEKDRLVLEKETIQKESALLQLQQLKERVNPHFLFNSLNSLYTLIDLDSNLSKKFTIELSKLYRYLIQSPQGDLSGIRVELDFIEKYLFLQKTRFRDALHFEITIEDTSGLNKKIPYLSLQTVVENAIKHNRVSVHEPLYIGVVINGNYIDVKNTFQLKEGGIKSENFGLKYLNRIYRYYGKEDISLFQQDNMFICRLPLLTD</sequence>
<feature type="domain" description="Signal transduction histidine kinase internal region" evidence="3">
    <location>
        <begin position="338"/>
        <end position="415"/>
    </location>
</feature>
<dbReference type="Gene3D" id="3.30.450.20">
    <property type="entry name" value="PAS domain"/>
    <property type="match status" value="1"/>
</dbReference>
<dbReference type="Proteomes" id="UP000829476">
    <property type="component" value="Chromosome"/>
</dbReference>
<dbReference type="PANTHER" id="PTHR34220">
    <property type="entry name" value="SENSOR HISTIDINE KINASE YPDA"/>
    <property type="match status" value="1"/>
</dbReference>
<evidence type="ECO:0000256" key="1">
    <source>
        <dbReference type="SAM" id="Coils"/>
    </source>
</evidence>
<dbReference type="PANTHER" id="PTHR34220:SF7">
    <property type="entry name" value="SENSOR HISTIDINE KINASE YPDA"/>
    <property type="match status" value="1"/>
</dbReference>
<evidence type="ECO:0000256" key="2">
    <source>
        <dbReference type="SAM" id="Phobius"/>
    </source>
</evidence>
<dbReference type="Pfam" id="PF06580">
    <property type="entry name" value="His_kinase"/>
    <property type="match status" value="1"/>
</dbReference>
<feature type="transmembrane region" description="Helical" evidence="2">
    <location>
        <begin position="12"/>
        <end position="33"/>
    </location>
</feature>
<accession>A0ABY3YLK9</accession>
<keyword evidence="5" id="KW-1185">Reference proteome</keyword>
<organism evidence="4 5">
    <name type="scientific">Zhouia spongiae</name>
    <dbReference type="NCBI Taxonomy" id="2202721"/>
    <lineage>
        <taxon>Bacteria</taxon>
        <taxon>Pseudomonadati</taxon>
        <taxon>Bacteroidota</taxon>
        <taxon>Flavobacteriia</taxon>
        <taxon>Flavobacteriales</taxon>
        <taxon>Flavobacteriaceae</taxon>
        <taxon>Zhouia</taxon>
    </lineage>
</organism>
<evidence type="ECO:0000259" key="3">
    <source>
        <dbReference type="Pfam" id="PF06580"/>
    </source>
</evidence>
<keyword evidence="4" id="KW-0808">Transferase</keyword>
<dbReference type="InterPro" id="IPR050640">
    <property type="entry name" value="Bact_2-comp_sensor_kinase"/>
</dbReference>
<keyword evidence="1" id="KW-0175">Coiled coil</keyword>
<dbReference type="InterPro" id="IPR010559">
    <property type="entry name" value="Sig_transdc_His_kin_internal"/>
</dbReference>
<keyword evidence="2" id="KW-0812">Transmembrane</keyword>
<keyword evidence="4" id="KW-0418">Kinase</keyword>